<keyword evidence="1" id="KW-0812">Transmembrane</keyword>
<dbReference type="GO" id="GO:0005509">
    <property type="term" value="F:calcium ion binding"/>
    <property type="evidence" value="ECO:0007669"/>
    <property type="project" value="InterPro"/>
</dbReference>
<dbReference type="PROSITE" id="PS50222">
    <property type="entry name" value="EF_HAND_2"/>
    <property type="match status" value="1"/>
</dbReference>
<evidence type="ECO:0000313" key="3">
    <source>
        <dbReference type="EMBL" id="CAF2224257.1"/>
    </source>
</evidence>
<evidence type="ECO:0000256" key="1">
    <source>
        <dbReference type="SAM" id="Phobius"/>
    </source>
</evidence>
<dbReference type="InterPro" id="IPR002048">
    <property type="entry name" value="EF_hand_dom"/>
</dbReference>
<evidence type="ECO:0000313" key="4">
    <source>
        <dbReference type="Proteomes" id="UP000663887"/>
    </source>
</evidence>
<keyword evidence="1" id="KW-1133">Transmembrane helix</keyword>
<sequence length="236" mass="28257">MTIMMMMMQNKFYDENNRSLNYTKIDRCQDNISIDNDEYYRQILHSNEHFNYNKDITFKIIFTNRFRLILFIFLILTSQSNALPMYQTLRIPFDSNQPGNLSPTQKPLPTPMVKITDRSLYPQHSYKVHRRISKPIQPQLPHIPSYSNGAGIKIYDQTNTNHRQEQPWLITFQNPNEQQLTIQLKRERQRRAMIEKMVTLFDEDGNGHLEKDELYSMALRSHVFPKFYQYLKQTPS</sequence>
<comment type="caution">
    <text evidence="3">The sequence shown here is derived from an EMBL/GenBank/DDBJ whole genome shotgun (WGS) entry which is preliminary data.</text>
</comment>
<dbReference type="PROSITE" id="PS00018">
    <property type="entry name" value="EF_HAND_1"/>
    <property type="match status" value="1"/>
</dbReference>
<dbReference type="EMBL" id="CAJNRG010017422">
    <property type="protein sequence ID" value="CAF2224257.1"/>
    <property type="molecule type" value="Genomic_DNA"/>
</dbReference>
<protein>
    <recommendedName>
        <fullName evidence="2">EF-hand domain-containing protein</fullName>
    </recommendedName>
</protein>
<reference evidence="3" key="1">
    <citation type="submission" date="2021-02" db="EMBL/GenBank/DDBJ databases">
        <authorList>
            <person name="Nowell W R."/>
        </authorList>
    </citation>
    <scope>NUCLEOTIDE SEQUENCE</scope>
</reference>
<keyword evidence="1" id="KW-0472">Membrane</keyword>
<gene>
    <name evidence="3" type="ORF">XDN619_LOCUS33963</name>
</gene>
<dbReference type="AlphaFoldDB" id="A0A816ZT71"/>
<accession>A0A816ZT71</accession>
<dbReference type="InterPro" id="IPR018247">
    <property type="entry name" value="EF_Hand_1_Ca_BS"/>
</dbReference>
<feature type="transmembrane region" description="Helical" evidence="1">
    <location>
        <begin position="68"/>
        <end position="86"/>
    </location>
</feature>
<feature type="domain" description="EF-hand" evidence="2">
    <location>
        <begin position="189"/>
        <end position="224"/>
    </location>
</feature>
<proteinExistence type="predicted"/>
<evidence type="ECO:0000259" key="2">
    <source>
        <dbReference type="PROSITE" id="PS50222"/>
    </source>
</evidence>
<dbReference type="Proteomes" id="UP000663887">
    <property type="component" value="Unassembled WGS sequence"/>
</dbReference>
<name>A0A816ZT71_9BILA</name>
<organism evidence="3 4">
    <name type="scientific">Rotaria magnacalcarata</name>
    <dbReference type="NCBI Taxonomy" id="392030"/>
    <lineage>
        <taxon>Eukaryota</taxon>
        <taxon>Metazoa</taxon>
        <taxon>Spiralia</taxon>
        <taxon>Gnathifera</taxon>
        <taxon>Rotifera</taxon>
        <taxon>Eurotatoria</taxon>
        <taxon>Bdelloidea</taxon>
        <taxon>Philodinida</taxon>
        <taxon>Philodinidae</taxon>
        <taxon>Rotaria</taxon>
    </lineage>
</organism>